<dbReference type="Proteomes" id="UP000235965">
    <property type="component" value="Unassembled WGS sequence"/>
</dbReference>
<dbReference type="SMART" id="SM00028">
    <property type="entry name" value="TPR"/>
    <property type="match status" value="8"/>
</dbReference>
<keyword evidence="2 4" id="KW-0802">TPR repeat</keyword>
<dbReference type="Pfam" id="PF13181">
    <property type="entry name" value="TPR_8"/>
    <property type="match status" value="4"/>
</dbReference>
<evidence type="ECO:0000256" key="2">
    <source>
        <dbReference type="ARBA" id="ARBA00022803"/>
    </source>
</evidence>
<dbReference type="STRING" id="105785.A0A2J7RHH5"/>
<evidence type="ECO:0000256" key="3">
    <source>
        <dbReference type="ARBA" id="ARBA00023778"/>
    </source>
</evidence>
<sequence>MNAVEVHASVANGIPQSAHISRTVTRMKKVPELPVLENRNWLIHLHYSRKEFGICKILLQEELEKSNGMCEYANYVQGLILRHEGKIQESLEYFQTCHSLNPRNVNNIKEVARSLYLLGRHRLAIEAYLEAETVSSKPDWDIYHNLGTCLFHVGEHTKAKAYLMTAIELSHQEGSYVELAKILLLENDIQGAIGIFNAALEWYPDSCELATSLGLVYMKTGQYQRAFEKLGSALAHDPMCTKALLAAGSMMQNHKDFDVALSKYKIAAQFLPESIPLWNNIGMCFFEKKKYVAAISCLKRANYLSPFDWKTLYNLGLVHLTTKQYASAFHYLSAAINLNPTCAKTFMLLALALKNLGDPDNARHAFEQASKLDPVDAAVALNYGVLLSSVGEREKASIQLRRFQELAEGGSGLDQELLETAQTLSFSLTRVNKADLDVNADERSKKDMTDDADKSRNADQVVTSEMDPDEV</sequence>
<feature type="repeat" description="TPR" evidence="4">
    <location>
        <begin position="207"/>
        <end position="240"/>
    </location>
</feature>
<dbReference type="EMBL" id="NEVH01003743">
    <property type="protein sequence ID" value="PNF40278.1"/>
    <property type="molecule type" value="Genomic_DNA"/>
</dbReference>
<dbReference type="OrthoDB" id="309339at2759"/>
<name>A0A2J7RHH5_9NEOP</name>
<evidence type="ECO:0000256" key="5">
    <source>
        <dbReference type="SAM" id="MobiDB-lite"/>
    </source>
</evidence>
<feature type="compositionally biased region" description="Basic and acidic residues" evidence="5">
    <location>
        <begin position="439"/>
        <end position="457"/>
    </location>
</feature>
<keyword evidence="1" id="KW-0677">Repeat</keyword>
<dbReference type="InParanoid" id="A0A2J7RHH5"/>
<feature type="repeat" description="TPR" evidence="4">
    <location>
        <begin position="309"/>
        <end position="342"/>
    </location>
</feature>
<dbReference type="Gene3D" id="1.25.40.10">
    <property type="entry name" value="Tetratricopeptide repeat domain"/>
    <property type="match status" value="2"/>
</dbReference>
<accession>A0A2J7RHH5</accession>
<protein>
    <submittedName>
        <fullName evidence="6">Bardet-Biedl syndrome 4 protein</fullName>
    </submittedName>
</protein>
<dbReference type="FunCoup" id="A0A2J7RHH5">
    <property type="interactions" value="165"/>
</dbReference>
<dbReference type="PANTHER" id="PTHR44186">
    <property type="match status" value="1"/>
</dbReference>
<reference evidence="6 7" key="1">
    <citation type="submission" date="2017-12" db="EMBL/GenBank/DDBJ databases">
        <title>Hemimetabolous genomes reveal molecular basis of termite eusociality.</title>
        <authorList>
            <person name="Harrison M.C."/>
            <person name="Jongepier E."/>
            <person name="Robertson H.M."/>
            <person name="Arning N."/>
            <person name="Bitard-Feildel T."/>
            <person name="Chao H."/>
            <person name="Childers C.P."/>
            <person name="Dinh H."/>
            <person name="Doddapaneni H."/>
            <person name="Dugan S."/>
            <person name="Gowin J."/>
            <person name="Greiner C."/>
            <person name="Han Y."/>
            <person name="Hu H."/>
            <person name="Hughes D.S.T."/>
            <person name="Huylmans A.-K."/>
            <person name="Kemena C."/>
            <person name="Kremer L.P.M."/>
            <person name="Lee S.L."/>
            <person name="Lopez-Ezquerra A."/>
            <person name="Mallet L."/>
            <person name="Monroy-Kuhn J.M."/>
            <person name="Moser A."/>
            <person name="Murali S.C."/>
            <person name="Muzny D.M."/>
            <person name="Otani S."/>
            <person name="Piulachs M.-D."/>
            <person name="Poelchau M."/>
            <person name="Qu J."/>
            <person name="Schaub F."/>
            <person name="Wada-Katsumata A."/>
            <person name="Worley K.C."/>
            <person name="Xie Q."/>
            <person name="Ylla G."/>
            <person name="Poulsen M."/>
            <person name="Gibbs R.A."/>
            <person name="Schal C."/>
            <person name="Richards S."/>
            <person name="Belles X."/>
            <person name="Korb J."/>
            <person name="Bornberg-Bauer E."/>
        </authorList>
    </citation>
    <scope>NUCLEOTIDE SEQUENCE [LARGE SCALE GENOMIC DNA]</scope>
    <source>
        <tissue evidence="6">Whole body</tissue>
    </source>
</reference>
<evidence type="ECO:0000313" key="7">
    <source>
        <dbReference type="Proteomes" id="UP000235965"/>
    </source>
</evidence>
<comment type="caution">
    <text evidence="6">The sequence shown here is derived from an EMBL/GenBank/DDBJ whole genome shotgun (WGS) entry which is preliminary data.</text>
</comment>
<evidence type="ECO:0000256" key="1">
    <source>
        <dbReference type="ARBA" id="ARBA00022737"/>
    </source>
</evidence>
<dbReference type="GO" id="GO:0060271">
    <property type="term" value="P:cilium assembly"/>
    <property type="evidence" value="ECO:0007669"/>
    <property type="project" value="TreeGrafter"/>
</dbReference>
<evidence type="ECO:0000313" key="6">
    <source>
        <dbReference type="EMBL" id="PNF40280.1"/>
    </source>
</evidence>
<keyword evidence="7" id="KW-1185">Reference proteome</keyword>
<dbReference type="Pfam" id="PF13432">
    <property type="entry name" value="TPR_16"/>
    <property type="match status" value="2"/>
</dbReference>
<evidence type="ECO:0000256" key="4">
    <source>
        <dbReference type="PROSITE-ProRule" id="PRU00339"/>
    </source>
</evidence>
<dbReference type="EMBL" id="NEVH01003743">
    <property type="protein sequence ID" value="PNF40279.1"/>
    <property type="molecule type" value="Genomic_DNA"/>
</dbReference>
<dbReference type="SUPFAM" id="SSF48452">
    <property type="entry name" value="TPR-like"/>
    <property type="match status" value="1"/>
</dbReference>
<proteinExistence type="inferred from homology"/>
<comment type="similarity">
    <text evidence="3">Belongs to the BBS4 family.</text>
</comment>
<organism evidence="6 7">
    <name type="scientific">Cryptotermes secundus</name>
    <dbReference type="NCBI Taxonomy" id="105785"/>
    <lineage>
        <taxon>Eukaryota</taxon>
        <taxon>Metazoa</taxon>
        <taxon>Ecdysozoa</taxon>
        <taxon>Arthropoda</taxon>
        <taxon>Hexapoda</taxon>
        <taxon>Insecta</taxon>
        <taxon>Pterygota</taxon>
        <taxon>Neoptera</taxon>
        <taxon>Polyneoptera</taxon>
        <taxon>Dictyoptera</taxon>
        <taxon>Blattodea</taxon>
        <taxon>Blattoidea</taxon>
        <taxon>Termitoidae</taxon>
        <taxon>Kalotermitidae</taxon>
        <taxon>Cryptotermitinae</taxon>
        <taxon>Cryptotermes</taxon>
    </lineage>
</organism>
<dbReference type="AlphaFoldDB" id="A0A2J7RHH5"/>
<dbReference type="PROSITE" id="PS50005">
    <property type="entry name" value="TPR"/>
    <property type="match status" value="5"/>
</dbReference>
<gene>
    <name evidence="6" type="primary">BBS4_2</name>
    <name evidence="6" type="ORF">B7P43_G06527</name>
</gene>
<dbReference type="PANTHER" id="PTHR44186:SF1">
    <property type="entry name" value="BARDET-BIEDL SYNDROME 4 PROTEIN"/>
    <property type="match status" value="1"/>
</dbReference>
<feature type="region of interest" description="Disordered" evidence="5">
    <location>
        <begin position="439"/>
        <end position="471"/>
    </location>
</feature>
<feature type="repeat" description="TPR" evidence="4">
    <location>
        <begin position="343"/>
        <end position="376"/>
    </location>
</feature>
<dbReference type="InterPro" id="IPR019734">
    <property type="entry name" value="TPR_rpt"/>
</dbReference>
<dbReference type="GO" id="GO:0061512">
    <property type="term" value="P:protein localization to cilium"/>
    <property type="evidence" value="ECO:0007669"/>
    <property type="project" value="TreeGrafter"/>
</dbReference>
<dbReference type="GO" id="GO:0036064">
    <property type="term" value="C:ciliary basal body"/>
    <property type="evidence" value="ECO:0007669"/>
    <property type="project" value="TreeGrafter"/>
</dbReference>
<feature type="repeat" description="TPR" evidence="4">
    <location>
        <begin position="71"/>
        <end position="104"/>
    </location>
</feature>
<dbReference type="EMBL" id="NEVH01003743">
    <property type="protein sequence ID" value="PNF40280.1"/>
    <property type="molecule type" value="Genomic_DNA"/>
</dbReference>
<dbReference type="InterPro" id="IPR011990">
    <property type="entry name" value="TPR-like_helical_dom_sf"/>
</dbReference>
<feature type="repeat" description="TPR" evidence="4">
    <location>
        <begin position="275"/>
        <end position="308"/>
    </location>
</feature>